<dbReference type="Pfam" id="PF01797">
    <property type="entry name" value="Y1_Tnp"/>
    <property type="match status" value="1"/>
</dbReference>
<dbReference type="SMART" id="SM01321">
    <property type="entry name" value="Y1_Tnp"/>
    <property type="match status" value="1"/>
</dbReference>
<proteinExistence type="predicted"/>
<name>A0A1J5RYP6_9ZZZZ</name>
<protein>
    <submittedName>
        <fullName evidence="3">Transposase IS200 like protein</fullName>
    </submittedName>
</protein>
<dbReference type="AlphaFoldDB" id="A0A1J5RYP6"/>
<dbReference type="SUPFAM" id="SSF143422">
    <property type="entry name" value="Transposase IS200-like"/>
    <property type="match status" value="1"/>
</dbReference>
<feature type="domain" description="Transposase IS200-like" evidence="2">
    <location>
        <begin position="9"/>
        <end position="124"/>
    </location>
</feature>
<reference evidence="3" key="1">
    <citation type="submission" date="2016-10" db="EMBL/GenBank/DDBJ databases">
        <title>Sequence of Gallionella enrichment culture.</title>
        <authorList>
            <person name="Poehlein A."/>
            <person name="Muehling M."/>
            <person name="Daniel R."/>
        </authorList>
    </citation>
    <scope>NUCLEOTIDE SEQUENCE</scope>
</reference>
<dbReference type="PANTHER" id="PTHR34322:SF2">
    <property type="entry name" value="TRANSPOSASE IS200-LIKE DOMAIN-CONTAINING PROTEIN"/>
    <property type="match status" value="1"/>
</dbReference>
<organism evidence="3">
    <name type="scientific">mine drainage metagenome</name>
    <dbReference type="NCBI Taxonomy" id="410659"/>
    <lineage>
        <taxon>unclassified sequences</taxon>
        <taxon>metagenomes</taxon>
        <taxon>ecological metagenomes</taxon>
    </lineage>
</organism>
<gene>
    <name evidence="3" type="ORF">GALL_168440</name>
</gene>
<evidence type="ECO:0000313" key="3">
    <source>
        <dbReference type="EMBL" id="OIR01047.1"/>
    </source>
</evidence>
<dbReference type="InterPro" id="IPR002686">
    <property type="entry name" value="Transposase_17"/>
</dbReference>
<accession>A0A1J5RYP6</accession>
<dbReference type="EMBL" id="MLJW01000088">
    <property type="protein sequence ID" value="OIR01047.1"/>
    <property type="molecule type" value="Genomic_DNA"/>
</dbReference>
<evidence type="ECO:0000259" key="2">
    <source>
        <dbReference type="SMART" id="SM01321"/>
    </source>
</evidence>
<dbReference type="Gene3D" id="3.30.70.1290">
    <property type="entry name" value="Transposase IS200-like"/>
    <property type="match status" value="1"/>
</dbReference>
<dbReference type="GO" id="GO:0006313">
    <property type="term" value="P:DNA transposition"/>
    <property type="evidence" value="ECO:0007669"/>
    <property type="project" value="InterPro"/>
</dbReference>
<evidence type="ECO:0000256" key="1">
    <source>
        <dbReference type="SAM" id="MobiDB-lite"/>
    </source>
</evidence>
<feature type="region of interest" description="Disordered" evidence="1">
    <location>
        <begin position="211"/>
        <end position="243"/>
    </location>
</feature>
<comment type="caution">
    <text evidence="3">The sequence shown here is derived from an EMBL/GenBank/DDBJ whole genome shotgun (WGS) entry which is preliminary data.</text>
</comment>
<dbReference type="InterPro" id="IPR036515">
    <property type="entry name" value="Transposase_17_sf"/>
</dbReference>
<dbReference type="GO" id="GO:0004803">
    <property type="term" value="F:transposase activity"/>
    <property type="evidence" value="ECO:0007669"/>
    <property type="project" value="InterPro"/>
</dbReference>
<dbReference type="GO" id="GO:0003677">
    <property type="term" value="F:DNA binding"/>
    <property type="evidence" value="ECO:0007669"/>
    <property type="project" value="InterPro"/>
</dbReference>
<dbReference type="PANTHER" id="PTHR34322">
    <property type="entry name" value="TRANSPOSASE, Y1_TNP DOMAIN-CONTAINING"/>
    <property type="match status" value="1"/>
</dbReference>
<sequence length="243" mass="27924">MPRRPRIHIDGVPLHIVQRGHNRQPCFFAEEDYHTYLHWLSEALHKEQCALHAYALMTNHVHLLLTPKDAKAVPKLLIALGRRYVQYINVSYRRTGTLWDSRYKSSLIQAETYLLACQRYIELNPVRADMVDDPANYRWTSYRTNALAQPSAILTPHPLYQALGAPGEERQNAYRALFRSQLDGEAVNDIRLALNQSQPLGNERFYQHIEQMTGRRRESKPRGRPRAAPEGAGSMAGQGELEL</sequence>